<dbReference type="InterPro" id="IPR025282">
    <property type="entry name" value="DUF4214"/>
</dbReference>
<protein>
    <recommendedName>
        <fullName evidence="1">DUF4214 domain-containing protein</fullName>
    </recommendedName>
</protein>
<feature type="domain" description="DUF4214" evidence="1">
    <location>
        <begin position="47"/>
        <end position="106"/>
    </location>
</feature>
<dbReference type="RefSeq" id="WP_167361853.1">
    <property type="nucleotide sequence ID" value="NZ_FNRV01000002.1"/>
</dbReference>
<accession>A0ABY0YV08</accession>
<evidence type="ECO:0000313" key="2">
    <source>
        <dbReference type="EMBL" id="SEE00848.1"/>
    </source>
</evidence>
<reference evidence="2 3" key="1">
    <citation type="submission" date="2016-10" db="EMBL/GenBank/DDBJ databases">
        <authorList>
            <person name="Varghese N."/>
            <person name="Submissions S."/>
        </authorList>
    </citation>
    <scope>NUCLEOTIDE SEQUENCE [LARGE SCALE GENOMIC DNA]</scope>
    <source>
        <strain evidence="2 3">DSM 18327</strain>
    </source>
</reference>
<proteinExistence type="predicted"/>
<dbReference type="Proteomes" id="UP000199665">
    <property type="component" value="Unassembled WGS sequence"/>
</dbReference>
<dbReference type="PRINTS" id="PR00313">
    <property type="entry name" value="CABNDNGRPT"/>
</dbReference>
<dbReference type="Gene3D" id="1.10.3130.20">
    <property type="entry name" value="Phycobilisome linker domain"/>
    <property type="match status" value="1"/>
</dbReference>
<sequence length="749" mass="74566">MAASAYFDQIQQIYLAYLGRPADPDGLAYWANQVDAEDGSLSGVIGGFSASAESDTLYGQLTTDQVITAIYVNLFNRQPDAAGLAYWKQQLDGGAVPQAQVALAILLGALTSDATAVTNKLTIAKAFTAQVDTSAELSGYGGSASLDYARSFLKTVGADAASLQAATNSLSSAVAIATGTQTTPTTPSGQTFTLTAGVDTINGTASADTIRSTLDGAFSSGDSINGGGGNDTLVVTGASQISTSGITVTNVETASLTTGGTLNVDTTDWTGLTHLTTSSQGYASVTAGSSTVINATVENMANMDLTFQGGSDVTVNARGSSSAQIRIGDDVTPTGAVDVTHIATEAISMGTIVVAGGTTVHVTQGAENAVNTTARLGSVHVQGSADTTSVIIDNAAAVTATGLVAGVSKSDVRIIDGSQGGNTPGTITDITINNYTGAYIVDNALTHLTLKGGSGNIIIDNSGLDTPTNTTLNLSVNGLTGGTLDDADIYQTLNITTTGTASTLANNTFGGLHSLMLNGDQTLTLNSTTGLSAIQYVTVSGAAGLTASFGSAVLPTIDASGTSGNMTIGLTSAGTIDYVGGSGIDTLNVISGSGAISTGAGNDIVNVGAINGLMTIDVGAGTDRINLTAASTSATTIAKVTGLGDGDIISFAGALGGAAEVSVQTSFSAPVTTQASFQAYLDAATAGNGSVNTLLNWFQFEGNIYIVQDTSASATFSAVHDSVIELTGVETLSGASIASGVVTLHTVLG</sequence>
<keyword evidence="3" id="KW-1185">Reference proteome</keyword>
<organism evidence="2 3">
    <name type="scientific">Pseudomonas mohnii</name>
    <dbReference type="NCBI Taxonomy" id="395600"/>
    <lineage>
        <taxon>Bacteria</taxon>
        <taxon>Pseudomonadati</taxon>
        <taxon>Pseudomonadota</taxon>
        <taxon>Gammaproteobacteria</taxon>
        <taxon>Pseudomonadales</taxon>
        <taxon>Pseudomonadaceae</taxon>
        <taxon>Pseudomonas</taxon>
    </lineage>
</organism>
<evidence type="ECO:0000259" key="1">
    <source>
        <dbReference type="Pfam" id="PF13946"/>
    </source>
</evidence>
<dbReference type="EMBL" id="FNRV01000002">
    <property type="protein sequence ID" value="SEE00848.1"/>
    <property type="molecule type" value="Genomic_DNA"/>
</dbReference>
<comment type="caution">
    <text evidence="2">The sequence shown here is derived from an EMBL/GenBank/DDBJ whole genome shotgun (WGS) entry which is preliminary data.</text>
</comment>
<gene>
    <name evidence="2" type="ORF">SAMN05216205_6134</name>
</gene>
<name>A0ABY0YV08_9PSED</name>
<dbReference type="InterPro" id="IPR038255">
    <property type="entry name" value="PBS_linker_sf"/>
</dbReference>
<dbReference type="Pfam" id="PF13946">
    <property type="entry name" value="DUF4214"/>
    <property type="match status" value="1"/>
</dbReference>
<evidence type="ECO:0000313" key="3">
    <source>
        <dbReference type="Proteomes" id="UP000199665"/>
    </source>
</evidence>